<protein>
    <submittedName>
        <fullName evidence="3">Uncharacterized protein</fullName>
    </submittedName>
</protein>
<dbReference type="Proteomes" id="UP000887565">
    <property type="component" value="Unplaced"/>
</dbReference>
<dbReference type="WBParaSite" id="nRc.2.0.1.t03654-RA">
    <property type="protein sequence ID" value="nRc.2.0.1.t03654-RA"/>
    <property type="gene ID" value="nRc.2.0.1.g03654"/>
</dbReference>
<name>A0A915HPK3_ROMCU</name>
<feature type="compositionally biased region" description="Low complexity" evidence="1">
    <location>
        <begin position="15"/>
        <end position="41"/>
    </location>
</feature>
<evidence type="ECO:0000256" key="1">
    <source>
        <dbReference type="SAM" id="MobiDB-lite"/>
    </source>
</evidence>
<evidence type="ECO:0000313" key="3">
    <source>
        <dbReference type="WBParaSite" id="nRc.2.0.1.t03654-RA"/>
    </source>
</evidence>
<feature type="region of interest" description="Disordered" evidence="1">
    <location>
        <begin position="1"/>
        <end position="43"/>
    </location>
</feature>
<proteinExistence type="predicted"/>
<reference evidence="3" key="1">
    <citation type="submission" date="2022-11" db="UniProtKB">
        <authorList>
            <consortium name="WormBaseParasite"/>
        </authorList>
    </citation>
    <scope>IDENTIFICATION</scope>
</reference>
<evidence type="ECO:0000313" key="2">
    <source>
        <dbReference type="Proteomes" id="UP000887565"/>
    </source>
</evidence>
<dbReference type="AlphaFoldDB" id="A0A915HPK3"/>
<keyword evidence="2" id="KW-1185">Reference proteome</keyword>
<organism evidence="2 3">
    <name type="scientific">Romanomermis culicivorax</name>
    <name type="common">Nematode worm</name>
    <dbReference type="NCBI Taxonomy" id="13658"/>
    <lineage>
        <taxon>Eukaryota</taxon>
        <taxon>Metazoa</taxon>
        <taxon>Ecdysozoa</taxon>
        <taxon>Nematoda</taxon>
        <taxon>Enoplea</taxon>
        <taxon>Dorylaimia</taxon>
        <taxon>Mermithida</taxon>
        <taxon>Mermithoidea</taxon>
        <taxon>Mermithidae</taxon>
        <taxon>Romanomermis</taxon>
    </lineage>
</organism>
<accession>A0A915HPK3</accession>
<sequence length="147" mass="16847">MDIIQVESEEESVSETDTTTQTPTTKTTTSATPLSKSLSSSQYHIDWDKGEENREKAILTKTIWMKDLSKTEDDDSKMVTPQMIPTRHKLTTPQEMEITTPVSTDSRTPVLEVKDDRLCDEHRQPICNICAYQFSLFRRGNVIHKQL</sequence>